<gene>
    <name evidence="1" type="ORF">PZS58_02210</name>
</gene>
<comment type="caution">
    <text evidence="1">The sequence shown here is derived from an EMBL/GenBank/DDBJ whole genome shotgun (WGS) entry which is preliminary data.</text>
</comment>
<evidence type="ECO:0000313" key="1">
    <source>
        <dbReference type="EMBL" id="MDE8768357.1"/>
    </source>
</evidence>
<protein>
    <submittedName>
        <fullName evidence="1">Uncharacterized protein</fullName>
    </submittedName>
</protein>
<dbReference type="EMBL" id="JAREJI010000001">
    <property type="protein sequence ID" value="MDE8768357.1"/>
    <property type="molecule type" value="Genomic_DNA"/>
</dbReference>
<evidence type="ECO:0000313" key="2">
    <source>
        <dbReference type="Proteomes" id="UP001163056"/>
    </source>
</evidence>
<dbReference type="Proteomes" id="UP001163056">
    <property type="component" value="Unassembled WGS sequence"/>
</dbReference>
<reference evidence="1 2" key="1">
    <citation type="submission" date="2023-03" db="EMBL/GenBank/DDBJ databases">
        <title>WGS of NDM-producing Providencia thailandensis from Ukrainian patients.</title>
        <authorList>
            <person name="Zabicka D."/>
            <person name="Izdebski R."/>
            <person name="Urbanowicz P."/>
            <person name="Biedrzycka M."/>
            <person name="Guzek A."/>
            <person name="Gniadkowski M."/>
        </authorList>
    </citation>
    <scope>NUCLEOTIDE SEQUENCE [LARGE SCALE GENOMIC DNA]</scope>
    <source>
        <strain evidence="1 2">8015-22</strain>
    </source>
</reference>
<dbReference type="RefSeq" id="WP_088499391.1">
    <property type="nucleotide sequence ID" value="NZ_BRQK01000002.1"/>
</dbReference>
<dbReference type="AlphaFoldDB" id="A0AAJ1N1V5"/>
<organism evidence="1 2">
    <name type="scientific">Providencia stuartii</name>
    <dbReference type="NCBI Taxonomy" id="588"/>
    <lineage>
        <taxon>Bacteria</taxon>
        <taxon>Pseudomonadati</taxon>
        <taxon>Pseudomonadota</taxon>
        <taxon>Gammaproteobacteria</taxon>
        <taxon>Enterobacterales</taxon>
        <taxon>Morganellaceae</taxon>
        <taxon>Providencia</taxon>
    </lineage>
</organism>
<accession>A0AAJ1N1V5</accession>
<proteinExistence type="predicted"/>
<sequence length="157" mass="18302">MIEISTFLKVGNDFLNIYDFEGELDDDFYVEGALELSINNITLIDKSMWDCIDQLWCYFVEGLMLISKNEEFRTNFPDQPIEVTFTPVKKHVLISVKANVQKKVFIERDIFIAYMASHAKKFLSKLITIGNANVNAYMPYIHDVDILLEKYPLIKFD</sequence>
<name>A0AAJ1N1V5_PROST</name>